<keyword evidence="8" id="KW-1185">Reference proteome</keyword>
<evidence type="ECO:0000256" key="4">
    <source>
        <dbReference type="ARBA" id="ARBA00023002"/>
    </source>
</evidence>
<comment type="caution">
    <text evidence="7">The sequence shown here is derived from an EMBL/GenBank/DDBJ whole genome shotgun (WGS) entry which is preliminary data.</text>
</comment>
<feature type="compositionally biased region" description="Low complexity" evidence="5">
    <location>
        <begin position="8"/>
        <end position="17"/>
    </location>
</feature>
<evidence type="ECO:0000256" key="3">
    <source>
        <dbReference type="ARBA" id="ARBA00022827"/>
    </source>
</evidence>
<accession>A0ABQ8GZ46</accession>
<evidence type="ECO:0000259" key="6">
    <source>
        <dbReference type="Pfam" id="PF01494"/>
    </source>
</evidence>
<feature type="region of interest" description="Disordered" evidence="5">
    <location>
        <begin position="1"/>
        <end position="36"/>
    </location>
</feature>
<dbReference type="InterPro" id="IPR002938">
    <property type="entry name" value="FAD-bd"/>
</dbReference>
<dbReference type="SUPFAM" id="SSF51905">
    <property type="entry name" value="FAD/NAD(P)-binding domain"/>
    <property type="match status" value="1"/>
</dbReference>
<dbReference type="PRINTS" id="PR00420">
    <property type="entry name" value="RNGMNOXGNASE"/>
</dbReference>
<dbReference type="InterPro" id="IPR036188">
    <property type="entry name" value="FAD/NAD-bd_sf"/>
</dbReference>
<sequence length="225" mass="23762">MHADPTEGRGAASVHAAGAGGRGAPPGACGAEGEGKRGLAEDESFQVLHMLQRRARRHGAPLGRPLHSDAAARLALQRRAAARLPGAGDACHTNSPKAAQSMNVGVSDVYNLTWMLALVLRGLARPSLLATYEHEHRSIARQPIDFDRKFAAEAAARPPRRRALRQPGTSTARPLSCSTTCRPTAASTWSSSPAPCSSLPSRPAGLAPRLVRVSALRPSDVAWLR</sequence>
<reference evidence="7 8" key="1">
    <citation type="journal article" date="2021" name="Nat. Commun.">
        <title>Genetic determinants of endophytism in the Arabidopsis root mycobiome.</title>
        <authorList>
            <person name="Mesny F."/>
            <person name="Miyauchi S."/>
            <person name="Thiergart T."/>
            <person name="Pickel B."/>
            <person name="Atanasova L."/>
            <person name="Karlsson M."/>
            <person name="Huettel B."/>
            <person name="Barry K.W."/>
            <person name="Haridas S."/>
            <person name="Chen C."/>
            <person name="Bauer D."/>
            <person name="Andreopoulos W."/>
            <person name="Pangilinan J."/>
            <person name="LaButti K."/>
            <person name="Riley R."/>
            <person name="Lipzen A."/>
            <person name="Clum A."/>
            <person name="Drula E."/>
            <person name="Henrissat B."/>
            <person name="Kohler A."/>
            <person name="Grigoriev I.V."/>
            <person name="Martin F.M."/>
            <person name="Hacquard S."/>
        </authorList>
    </citation>
    <scope>NUCLEOTIDE SEQUENCE [LARGE SCALE GENOMIC DNA]</scope>
    <source>
        <strain evidence="7 8">MPI-SDFR-AT-0080</strain>
    </source>
</reference>
<dbReference type="Proteomes" id="UP000774617">
    <property type="component" value="Unassembled WGS sequence"/>
</dbReference>
<feature type="compositionally biased region" description="Polar residues" evidence="5">
    <location>
        <begin position="168"/>
        <end position="180"/>
    </location>
</feature>
<keyword evidence="3" id="KW-0274">FAD</keyword>
<dbReference type="InterPro" id="IPR050641">
    <property type="entry name" value="RIFMO-like"/>
</dbReference>
<dbReference type="Pfam" id="PF01494">
    <property type="entry name" value="FAD_binding_3"/>
    <property type="match status" value="1"/>
</dbReference>
<feature type="domain" description="FAD-binding" evidence="6">
    <location>
        <begin position="83"/>
        <end position="146"/>
    </location>
</feature>
<name>A0ABQ8GZ46_9PEZI</name>
<dbReference type="Gene3D" id="3.50.50.60">
    <property type="entry name" value="FAD/NAD(P)-binding domain"/>
    <property type="match status" value="1"/>
</dbReference>
<comment type="cofactor">
    <cofactor evidence="1">
        <name>FAD</name>
        <dbReference type="ChEBI" id="CHEBI:57692"/>
    </cofactor>
</comment>
<evidence type="ECO:0000313" key="8">
    <source>
        <dbReference type="Proteomes" id="UP000774617"/>
    </source>
</evidence>
<evidence type="ECO:0000256" key="2">
    <source>
        <dbReference type="ARBA" id="ARBA00022630"/>
    </source>
</evidence>
<protein>
    <submittedName>
        <fullName evidence="7">FAD binding domain-containing protein</fullName>
    </submittedName>
</protein>
<dbReference type="PANTHER" id="PTHR43004:SF19">
    <property type="entry name" value="BINDING MONOOXYGENASE, PUTATIVE (JCVI)-RELATED"/>
    <property type="match status" value="1"/>
</dbReference>
<dbReference type="PANTHER" id="PTHR43004">
    <property type="entry name" value="TRK SYSTEM POTASSIUM UPTAKE PROTEIN"/>
    <property type="match status" value="1"/>
</dbReference>
<evidence type="ECO:0000256" key="1">
    <source>
        <dbReference type="ARBA" id="ARBA00001974"/>
    </source>
</evidence>
<evidence type="ECO:0000256" key="5">
    <source>
        <dbReference type="SAM" id="MobiDB-lite"/>
    </source>
</evidence>
<feature type="region of interest" description="Disordered" evidence="5">
    <location>
        <begin position="155"/>
        <end position="180"/>
    </location>
</feature>
<keyword evidence="2" id="KW-0285">Flavoprotein</keyword>
<proteinExistence type="predicted"/>
<gene>
    <name evidence="7" type="ORF">B0J12DRAFT_641068</name>
</gene>
<dbReference type="EMBL" id="JAGTJR010000001">
    <property type="protein sequence ID" value="KAH7065624.1"/>
    <property type="molecule type" value="Genomic_DNA"/>
</dbReference>
<organism evidence="7 8">
    <name type="scientific">Macrophomina phaseolina</name>
    <dbReference type="NCBI Taxonomy" id="35725"/>
    <lineage>
        <taxon>Eukaryota</taxon>
        <taxon>Fungi</taxon>
        <taxon>Dikarya</taxon>
        <taxon>Ascomycota</taxon>
        <taxon>Pezizomycotina</taxon>
        <taxon>Dothideomycetes</taxon>
        <taxon>Dothideomycetes incertae sedis</taxon>
        <taxon>Botryosphaeriales</taxon>
        <taxon>Botryosphaeriaceae</taxon>
        <taxon>Macrophomina</taxon>
    </lineage>
</organism>
<keyword evidence="4" id="KW-0560">Oxidoreductase</keyword>
<evidence type="ECO:0000313" key="7">
    <source>
        <dbReference type="EMBL" id="KAH7065624.1"/>
    </source>
</evidence>